<organism evidence="3 4">
    <name type="scientific">Myroides indicus</name>
    <dbReference type="NCBI Taxonomy" id="1323422"/>
    <lineage>
        <taxon>Bacteria</taxon>
        <taxon>Pseudomonadati</taxon>
        <taxon>Bacteroidota</taxon>
        <taxon>Flavobacteriia</taxon>
        <taxon>Flavobacteriales</taxon>
        <taxon>Flavobacteriaceae</taxon>
        <taxon>Myroides</taxon>
    </lineage>
</organism>
<sequence>MKKRLTLFLMVLFCFALVYGVQRWSIFSSFESKDFVNMEPLLTAKGSFSCNPPLDFGTKDIKADEVTLFWDDSLGIGWEYIVQLPTDPFPTGSGISTTTKEVTVKQDYKGNNLQPNTTYEFYVRSDCGADGTSVWQGPFVFKTLCTPLTVLPYTESFEANSTLKDCWIVLDQDDNGSGNGNNLSNVFHNYNSSSYAADGAYSMRFYGTSAVAPHDDWLISPVVSLTATEVLRVTYHYRTHISYNNEFEVLLSDSGQHPDSFTTVLVSKTTYKNEAYKKKTVYVTGVIGDVHIGWHVVSTGMTYVYLDKITIEKVDCIGPEDNIELSNIGKDTADFEWEDIHNTQWEYYMQDAGGGIPPASGVLTNSKKVTVAQTTGIGGVNLQPNTEYEFYVRSSCGFGKYSPWIGPITFKTACMLQTLPFWEGFNTTSPTLDCWTIIDRNKDGVESMLGLFNKMGLSPLSLIFYQYEGDASMCFNGLKTQHDDWLISPTFNLDTTKYYRLRYHCLDQSENAKYRVLLSNNGTDIEDFDVVLDSKEKGNAIWTEETLIIGGVGGEVNIAWHVNAKADEKETKWSIDNVFFEEIPGCPEPMNLGSKDEEEEKVTIYWEDNFSSNWEYIVQRSRGNMPSSTKKGTATANKEIVIDNDKNGNKLESNMEYEFYVRTECENGGYSVWVGPFRFRTACKVYDTPFWEGFNLDSESVNCWAIVDGNRDVTTGGGNTWKISSKEKYEGMSAIEFAGGMNFGANLPHDDWVISPSIQFMIGKMYRLKYHYKADFMMIYDHEFEVLLSNSGTDTSQFTTTVIPKKKYNPTMDWKEEYVIISGVNGDVNIAWHVTSQLWDTYLYIDNVFIEEVTGCPEPLPVTLCSKDEKSNSAILFWDDEFGATAWEYYVQEAGEPVPTGSGTATKNKENTVSQDGSGKTLKPNTEYEFYVRTDCGNGEYSIWSGSYLFTTLCDDVYATPFWEGFNTDAKTYRCWTVIDGNRDSTSATSNIWHTYTSASEVYEGDQVVRFYGLSGKTHDDWLISPAFTMNVGRYILKYNYKTSSTISYNSSFEVLLSSQGIDTTKFTTTILPTEFYQEGDWKEKVVFFTGVAGDVNLAWHVNSMGTTYVYLDDVTLKEIETCPEPYYVTVTGQTTTSIDIEWEQEGTVIRWEVLVVDYGEDETAIPVQTVTVTGMPKTTITGLAEGTAYGIYVRARCTDGKSDSNWSTPTIGVTKVGTNNNCDAAIDIPVNDSLECITSVDVTLFGATVSSSPTPDCVLNLQNDIWLAFTATSESHLLRIKGLENSSLRIEGALYDNVCNSIGTTPFVCFEFSITKKGNLFTDLTLGQRYYIRLGTSEDTTDGKWKTVLNLCLTSSPYLEVSESGIQYTAEELVKEVLVNSDCDLVSNVHYQNGDGGPITQTVNTLGYFNKGKSDFPFKEGVVLSTGPVGYVPGPHGGSTGSNQNRWIGNQDINDVINDAGGGPRNDKRVTQLEFDFIPVTDSIHFEYLLASNSYQAGCMFSCQNAALFAAWLVDTITGEGQNIAKIPGTNLPISLNTIWDFQKIPNTSCTVNPEFFWSSYVSGGNVDPLVAPFNFAGSTIAMSSGMVSVVPGRKYHIKLAVIDFCYTEAHTSAAFFNANSFDLGNLDLGPDLLVETNNALCEEELIVIQSGIALSDELKTEIEWYKDGMLLEDEKQPNLDVNESGEYEVRVNFPELNCAVSSSIKVEIYPPISEIVHQPETIAVCRNALEDIIVNLEQVEGAMFSQSGKDSYTITYFETVDEAEMDENPLQNITDYNLGKEPQAQTVYIRVDNTETGCHEVFELYIQPQKGETPKKPENVAVCAEYAFPEVNGDQYYYTEPGGQGKEYKVGDVLAEPGEHVIYLLQLNSDEGCYEETAYQVNITAPVVADVFEDKTLSCEYYELKPLSEYNHYFTEPEGQGNELYPDRQILEKQTIYVYAISEDDLCTDESSFTIAYEDCPIPRGISPNGDNLNDVFDLTPHGVESIKIYNRWGTEVYAHGEGYTTQWHGQGKNGKQLPDGTYYYVIKAHGKTRTGWVQINK</sequence>
<feature type="domain" description="Fibronectin type-III" evidence="2">
    <location>
        <begin position="1125"/>
        <end position="1218"/>
    </location>
</feature>
<dbReference type="InterPro" id="IPR011628">
    <property type="entry name" value="Cleaved_adhesin"/>
</dbReference>
<dbReference type="SMART" id="SM00060">
    <property type="entry name" value="FN3"/>
    <property type="match status" value="5"/>
</dbReference>
<name>A0A4R7ENR0_9FLAO</name>
<evidence type="ECO:0000259" key="2">
    <source>
        <dbReference type="PROSITE" id="PS50853"/>
    </source>
</evidence>
<dbReference type="Pfam" id="PF07675">
    <property type="entry name" value="Cleaved_Adhesin"/>
    <property type="match status" value="4"/>
</dbReference>
<dbReference type="Gene3D" id="2.60.40.10">
    <property type="entry name" value="Immunoglobulins"/>
    <property type="match status" value="5"/>
</dbReference>
<feature type="domain" description="Fibronectin type-III" evidence="2">
    <location>
        <begin position="52"/>
        <end position="146"/>
    </location>
</feature>
<dbReference type="NCBIfam" id="NF038133">
    <property type="entry name" value="choice_anch_L"/>
    <property type="match status" value="1"/>
</dbReference>
<dbReference type="Gene3D" id="2.60.120.200">
    <property type="match status" value="4"/>
</dbReference>
<dbReference type="SUPFAM" id="SSF49265">
    <property type="entry name" value="Fibronectin type III"/>
    <property type="match status" value="3"/>
</dbReference>
<protein>
    <submittedName>
        <fullName evidence="3">Cleaved adhesin domain-containing protein</fullName>
    </submittedName>
</protein>
<dbReference type="Pfam" id="PF00041">
    <property type="entry name" value="fn3"/>
    <property type="match status" value="1"/>
</dbReference>
<proteinExistence type="predicted"/>
<comment type="caution">
    <text evidence="3">The sequence shown here is derived from an EMBL/GenBank/DDBJ whole genome shotgun (WGS) entry which is preliminary data.</text>
</comment>
<dbReference type="PROSITE" id="PS50853">
    <property type="entry name" value="FN3"/>
    <property type="match status" value="4"/>
</dbReference>
<dbReference type="Pfam" id="PF13585">
    <property type="entry name" value="CHU_C"/>
    <property type="match status" value="1"/>
</dbReference>
<feature type="domain" description="Fibronectin type-III" evidence="2">
    <location>
        <begin position="858"/>
        <end position="955"/>
    </location>
</feature>
<dbReference type="InterPro" id="IPR036116">
    <property type="entry name" value="FN3_sf"/>
</dbReference>
<dbReference type="InterPro" id="IPR049804">
    <property type="entry name" value="Choice_anch_L"/>
</dbReference>
<dbReference type="Proteomes" id="UP000295215">
    <property type="component" value="Unassembled WGS sequence"/>
</dbReference>
<evidence type="ECO:0000256" key="1">
    <source>
        <dbReference type="SAM" id="MobiDB-lite"/>
    </source>
</evidence>
<feature type="domain" description="Fibronectin type-III" evidence="2">
    <location>
        <begin position="319"/>
        <end position="415"/>
    </location>
</feature>
<keyword evidence="4" id="KW-1185">Reference proteome</keyword>
<feature type="compositionally biased region" description="Polar residues" evidence="1">
    <location>
        <begin position="901"/>
        <end position="918"/>
    </location>
</feature>
<evidence type="ECO:0000313" key="4">
    <source>
        <dbReference type="Proteomes" id="UP000295215"/>
    </source>
</evidence>
<dbReference type="OrthoDB" id="9765926at2"/>
<dbReference type="InterPro" id="IPR003961">
    <property type="entry name" value="FN3_dom"/>
</dbReference>
<feature type="region of interest" description="Disordered" evidence="1">
    <location>
        <begin position="898"/>
        <end position="920"/>
    </location>
</feature>
<dbReference type="CDD" id="cd00063">
    <property type="entry name" value="FN3"/>
    <property type="match status" value="3"/>
</dbReference>
<dbReference type="RefSeq" id="WP_133713800.1">
    <property type="nucleotide sequence ID" value="NZ_SOAG01000051.1"/>
</dbReference>
<accession>A0A4R7ENR0</accession>
<gene>
    <name evidence="3" type="ORF">C8P70_1511</name>
</gene>
<dbReference type="NCBIfam" id="NF038128">
    <property type="entry name" value="choice_anch_J"/>
    <property type="match status" value="4"/>
</dbReference>
<evidence type="ECO:0000313" key="3">
    <source>
        <dbReference type="EMBL" id="TDS50718.1"/>
    </source>
</evidence>
<reference evidence="3 4" key="1">
    <citation type="submission" date="2019-03" db="EMBL/GenBank/DDBJ databases">
        <title>Genomic Encyclopedia of Archaeal and Bacterial Type Strains, Phase II (KMG-II): from individual species to whole genera.</title>
        <authorList>
            <person name="Goeker M."/>
        </authorList>
    </citation>
    <scope>NUCLEOTIDE SEQUENCE [LARGE SCALE GENOMIC DNA]</scope>
    <source>
        <strain evidence="3 4">DSM 28213</strain>
    </source>
</reference>
<dbReference type="InterPro" id="IPR013783">
    <property type="entry name" value="Ig-like_fold"/>
</dbReference>
<dbReference type="EMBL" id="SOAG01000051">
    <property type="protein sequence ID" value="TDS50718.1"/>
    <property type="molecule type" value="Genomic_DNA"/>
</dbReference>